<name>T0GGJ4_9SPHN</name>
<feature type="domain" description="ChsH2 rubredoxin-like zinc ribbon" evidence="2">
    <location>
        <begin position="21"/>
        <end position="46"/>
    </location>
</feature>
<reference evidence="3 4" key="1">
    <citation type="journal article" date="2013" name="Genome Announc.">
        <title>Draft Genome Sequence of a Hexachlorocyclohexane-Degrading Bacterium, Sphingobium baderi Strain LL03T.</title>
        <authorList>
            <person name="Kaur J."/>
            <person name="Verma H."/>
            <person name="Tripathi C."/>
            <person name="Khurana J.P."/>
            <person name="Lal R."/>
        </authorList>
    </citation>
    <scope>NUCLEOTIDE SEQUENCE [LARGE SCALE GENOMIC DNA]</scope>
    <source>
        <strain evidence="3 4">LL03</strain>
    </source>
</reference>
<keyword evidence="4" id="KW-1185">Reference proteome</keyword>
<dbReference type="InterPro" id="IPR022002">
    <property type="entry name" value="ChsH2_Znr"/>
</dbReference>
<evidence type="ECO:0008006" key="5">
    <source>
        <dbReference type="Google" id="ProtNLM"/>
    </source>
</evidence>
<dbReference type="Pfam" id="PF12172">
    <property type="entry name" value="zf-ChsH2"/>
    <property type="match status" value="1"/>
</dbReference>
<dbReference type="eggNOG" id="COG1545">
    <property type="taxonomic scope" value="Bacteria"/>
</dbReference>
<dbReference type="AlphaFoldDB" id="T0GGJ4"/>
<dbReference type="InterPro" id="IPR002878">
    <property type="entry name" value="ChsH2_C"/>
</dbReference>
<evidence type="ECO:0000313" key="3">
    <source>
        <dbReference type="EMBL" id="EQA99192.1"/>
    </source>
</evidence>
<dbReference type="SUPFAM" id="SSF50249">
    <property type="entry name" value="Nucleic acid-binding proteins"/>
    <property type="match status" value="1"/>
</dbReference>
<dbReference type="PANTHER" id="PTHR34075:SF5">
    <property type="entry name" value="BLR3430 PROTEIN"/>
    <property type="match status" value="1"/>
</dbReference>
<dbReference type="InterPro" id="IPR012340">
    <property type="entry name" value="NA-bd_OB-fold"/>
</dbReference>
<accession>T0GGJ4</accession>
<dbReference type="PANTHER" id="PTHR34075">
    <property type="entry name" value="BLR3430 PROTEIN"/>
    <property type="match status" value="1"/>
</dbReference>
<evidence type="ECO:0000313" key="4">
    <source>
        <dbReference type="Proteomes" id="UP000015524"/>
    </source>
</evidence>
<gene>
    <name evidence="3" type="ORF">L485_16725</name>
</gene>
<organism evidence="3 4">
    <name type="scientific">Sphingobium baderi LL03</name>
    <dbReference type="NCBI Taxonomy" id="1114964"/>
    <lineage>
        <taxon>Bacteria</taxon>
        <taxon>Pseudomonadati</taxon>
        <taxon>Pseudomonadota</taxon>
        <taxon>Alphaproteobacteria</taxon>
        <taxon>Sphingomonadales</taxon>
        <taxon>Sphingomonadaceae</taxon>
        <taxon>Sphingobium</taxon>
    </lineage>
</organism>
<dbReference type="EMBL" id="ATIB01000079">
    <property type="protein sequence ID" value="EQA99192.1"/>
    <property type="molecule type" value="Genomic_DNA"/>
</dbReference>
<proteinExistence type="predicted"/>
<evidence type="ECO:0000259" key="2">
    <source>
        <dbReference type="Pfam" id="PF12172"/>
    </source>
</evidence>
<dbReference type="OrthoDB" id="7210118at2"/>
<dbReference type="InterPro" id="IPR052513">
    <property type="entry name" value="Thioester_dehydratase-like"/>
</dbReference>
<feature type="domain" description="ChsH2 C-terminal OB-fold" evidence="1">
    <location>
        <begin position="57"/>
        <end position="122"/>
    </location>
</feature>
<dbReference type="Proteomes" id="UP000015524">
    <property type="component" value="Unassembled WGS sequence"/>
</dbReference>
<dbReference type="RefSeq" id="WP_021245928.1">
    <property type="nucleotide sequence ID" value="NZ_ATIB01000079.1"/>
</dbReference>
<dbReference type="PATRIC" id="fig|1114964.3.peg.3274"/>
<sequence length="138" mass="15203">MSIDLAVIKKLGGDHLDLSFWEGARRGELLLHRCGICGKHYWPASRCVEHGGTDMAWVPASGRGTVHTYTIMHHAYAPRMAPHVPYCVAVLKLEEGPFFHTNIVDCPMEGIHVGLEVAVRFEEDEVSGLTLPVFAPVA</sequence>
<comment type="caution">
    <text evidence="3">The sequence shown here is derived from an EMBL/GenBank/DDBJ whole genome shotgun (WGS) entry which is preliminary data.</text>
</comment>
<dbReference type="Pfam" id="PF01796">
    <property type="entry name" value="OB_ChsH2_C"/>
    <property type="match status" value="1"/>
</dbReference>
<protein>
    <recommendedName>
        <fullName evidence="5">DUF35 domain-containing protein</fullName>
    </recommendedName>
</protein>
<evidence type="ECO:0000259" key="1">
    <source>
        <dbReference type="Pfam" id="PF01796"/>
    </source>
</evidence>